<name>D2QHQ9_SPILD</name>
<protein>
    <submittedName>
        <fullName evidence="1">CRISPR-associated protein TM1801</fullName>
    </submittedName>
</protein>
<dbReference type="Proteomes" id="UP000002028">
    <property type="component" value="Chromosome"/>
</dbReference>
<dbReference type="EMBL" id="CP001769">
    <property type="protein sequence ID" value="ADB39858.1"/>
    <property type="molecule type" value="Genomic_DNA"/>
</dbReference>
<dbReference type="eggNOG" id="COG3649">
    <property type="taxonomic scope" value="Bacteria"/>
</dbReference>
<dbReference type="STRING" id="504472.Slin_3868"/>
<dbReference type="KEGG" id="sli:Slin_3868"/>
<evidence type="ECO:0000313" key="2">
    <source>
        <dbReference type="Proteomes" id="UP000002028"/>
    </source>
</evidence>
<gene>
    <name evidence="1" type="ordered locus">Slin_3868</name>
</gene>
<dbReference type="Pfam" id="PF05107">
    <property type="entry name" value="Cas_Cas7"/>
    <property type="match status" value="1"/>
</dbReference>
<proteinExistence type="predicted"/>
<reference evidence="1 2" key="1">
    <citation type="journal article" date="2010" name="Stand. Genomic Sci.">
        <title>Complete genome sequence of Spirosoma linguale type strain (1).</title>
        <authorList>
            <person name="Lail K."/>
            <person name="Sikorski J."/>
            <person name="Saunders E."/>
            <person name="Lapidus A."/>
            <person name="Glavina Del Rio T."/>
            <person name="Copeland A."/>
            <person name="Tice H."/>
            <person name="Cheng J.-F."/>
            <person name="Lucas S."/>
            <person name="Nolan M."/>
            <person name="Bruce D."/>
            <person name="Goodwin L."/>
            <person name="Pitluck S."/>
            <person name="Ivanova N."/>
            <person name="Mavromatis K."/>
            <person name="Ovchinnikova G."/>
            <person name="Pati A."/>
            <person name="Chen A."/>
            <person name="Palaniappan K."/>
            <person name="Land M."/>
            <person name="Hauser L."/>
            <person name="Chang Y.-J."/>
            <person name="Jeffries C.D."/>
            <person name="Chain P."/>
            <person name="Brettin T."/>
            <person name="Detter J.C."/>
            <person name="Schuetze A."/>
            <person name="Rohde M."/>
            <person name="Tindall B.J."/>
            <person name="Goeker M."/>
            <person name="Bristow J."/>
            <person name="Eisen J.A."/>
            <person name="Markowitz V."/>
            <person name="Hugenholtz P."/>
            <person name="Kyrpides N.C."/>
            <person name="Klenk H.-P."/>
            <person name="Chen F."/>
        </authorList>
    </citation>
    <scope>NUCLEOTIDE SEQUENCE [LARGE SCALE GENOMIC DNA]</scope>
    <source>
        <strain evidence="2">ATCC 33905 / DSM 74 / LMG 10896 / Claus 1</strain>
    </source>
</reference>
<dbReference type="HOGENOM" id="CLU_078173_0_0_10"/>
<dbReference type="GO" id="GO:0043571">
    <property type="term" value="P:maintenance of CRISPR repeat elements"/>
    <property type="evidence" value="ECO:0007669"/>
    <property type="project" value="InterPro"/>
</dbReference>
<dbReference type="InterPro" id="IPR006482">
    <property type="entry name" value="Cas7_Csh2/Csh2"/>
</dbReference>
<evidence type="ECO:0000313" key="1">
    <source>
        <dbReference type="EMBL" id="ADB39858.1"/>
    </source>
</evidence>
<dbReference type="RefSeq" id="WP_012928369.1">
    <property type="nucleotide sequence ID" value="NC_013730.1"/>
</dbReference>
<organism evidence="1 2">
    <name type="scientific">Spirosoma linguale (strain ATCC 33905 / DSM 74 / LMG 10896 / Claus 1)</name>
    <dbReference type="NCBI Taxonomy" id="504472"/>
    <lineage>
        <taxon>Bacteria</taxon>
        <taxon>Pseudomonadati</taxon>
        <taxon>Bacteroidota</taxon>
        <taxon>Cytophagia</taxon>
        <taxon>Cytophagales</taxon>
        <taxon>Cytophagaceae</taxon>
        <taxon>Spirosoma</taxon>
    </lineage>
</organism>
<keyword evidence="2" id="KW-1185">Reference proteome</keyword>
<dbReference type="AlphaFoldDB" id="D2QHQ9"/>
<sequence>MGNFFSNRVFGCVIIKSVNSNYNADFTHQPRTLPDGTIYATDKALKYTIRNYFKKVYPGEKIFYLKTLNSELQPRTLDESYEHYFGTYPKEKDAQLRRTVARNLFECLDVRLFGGTYAGKTSLSIHGPLQVTHGVNRFVEGVIYFEQIMTPFRNPNVSSAESTMSSLGTQSKLKEGHYVHSFSLNPHNSSDLVELCGGKSISEEDIARVKKALTQGATLYDSAAKVGTENELMLWVQLKEGSMLVLPSFVDLIRIGEDRKIDLSRVTEILERPSVAKQIETIELYYDPTVSEVIGALSSAVFLELNP</sequence>
<accession>D2QHQ9</accession>